<dbReference type="InterPro" id="IPR033715">
    <property type="entry name" value="GDPMH"/>
</dbReference>
<protein>
    <submittedName>
        <fullName evidence="8">GDP-mannose mannosyl hydrolase</fullName>
        <ecNumber evidence="8">3.2.1.42</ecNumber>
    </submittedName>
</protein>
<dbReference type="PANTHER" id="PTHR43046:SF12">
    <property type="entry name" value="GDP-MANNOSE MANNOSYL HYDROLASE"/>
    <property type="match status" value="1"/>
</dbReference>
<dbReference type="InterPro" id="IPR020084">
    <property type="entry name" value="NUDIX_hydrolase_CS"/>
</dbReference>
<dbReference type="GO" id="GO:0008727">
    <property type="term" value="F:GDP-mannose mannosyl hydrolase activity"/>
    <property type="evidence" value="ECO:0007669"/>
    <property type="project" value="InterPro"/>
</dbReference>
<evidence type="ECO:0000256" key="5">
    <source>
        <dbReference type="PIRSR" id="PIRSR037599-3"/>
    </source>
</evidence>
<feature type="domain" description="Nudix hydrolase" evidence="7">
    <location>
        <begin position="13"/>
        <end position="153"/>
    </location>
</feature>
<dbReference type="GO" id="GO:0047917">
    <property type="term" value="F:GDP-glucosidase activity"/>
    <property type="evidence" value="ECO:0007669"/>
    <property type="project" value="UniProtKB-EC"/>
</dbReference>
<dbReference type="EMBL" id="JABERL010000010">
    <property type="protein sequence ID" value="NNH76960.1"/>
    <property type="molecule type" value="Genomic_DNA"/>
</dbReference>
<dbReference type="InterPro" id="IPR000086">
    <property type="entry name" value="NUDIX_hydrolase_dom"/>
</dbReference>
<dbReference type="NCBIfam" id="NF011963">
    <property type="entry name" value="PRK15434.1"/>
    <property type="match status" value="1"/>
</dbReference>
<evidence type="ECO:0000256" key="2">
    <source>
        <dbReference type="ARBA" id="ARBA00022801"/>
    </source>
</evidence>
<dbReference type="InterPro" id="IPR015797">
    <property type="entry name" value="NUDIX_hydrolase-like_dom_sf"/>
</dbReference>
<feature type="binding site" evidence="5">
    <location>
        <position position="69"/>
    </location>
    <ligand>
        <name>Mg(2+)</name>
        <dbReference type="ChEBI" id="CHEBI:18420"/>
    </ligand>
</feature>
<feature type="short sequence motif" description="Nudix box" evidence="6">
    <location>
        <begin position="50"/>
        <end position="71"/>
    </location>
</feature>
<keyword evidence="2 8" id="KW-0378">Hydrolase</keyword>
<organism evidence="8 9">
    <name type="scientific">Acinetobacter terrae</name>
    <dbReference type="NCBI Taxonomy" id="2731247"/>
    <lineage>
        <taxon>Bacteria</taxon>
        <taxon>Pseudomonadati</taxon>
        <taxon>Pseudomonadota</taxon>
        <taxon>Gammaproteobacteria</taxon>
        <taxon>Moraxellales</taxon>
        <taxon>Moraxellaceae</taxon>
        <taxon>Acinetobacter</taxon>
        <taxon>Acinetobacter Taxon 24</taxon>
    </lineage>
</organism>
<dbReference type="PROSITE" id="PS00893">
    <property type="entry name" value="NUDIX_BOX"/>
    <property type="match status" value="1"/>
</dbReference>
<evidence type="ECO:0000259" key="7">
    <source>
        <dbReference type="PROSITE" id="PS51462"/>
    </source>
</evidence>
<dbReference type="PROSITE" id="PS51462">
    <property type="entry name" value="NUDIX"/>
    <property type="match status" value="1"/>
</dbReference>
<dbReference type="Gene3D" id="3.90.79.10">
    <property type="entry name" value="Nucleoside Triphosphate Pyrophosphohydrolase"/>
    <property type="match status" value="1"/>
</dbReference>
<name>A0A7Y2RDW0_9GAMM</name>
<accession>A0A7Y2RDW0</accession>
<feature type="binding site" evidence="5">
    <location>
        <position position="49"/>
    </location>
    <ligand>
        <name>Mg(2+)</name>
        <dbReference type="ChEBI" id="CHEBI:18420"/>
    </ligand>
</feature>
<dbReference type="PIRSF" id="PIRSF037599">
    <property type="entry name" value="GDPMH"/>
    <property type="match status" value="1"/>
</dbReference>
<dbReference type="CDD" id="cd03430">
    <property type="entry name" value="NUDIX_GDPMH_NudD"/>
    <property type="match status" value="1"/>
</dbReference>
<dbReference type="EC" id="3.2.1.42" evidence="8"/>
<evidence type="ECO:0000313" key="9">
    <source>
        <dbReference type="Proteomes" id="UP000569202"/>
    </source>
</evidence>
<dbReference type="Proteomes" id="UP000569202">
    <property type="component" value="Unassembled WGS sequence"/>
</dbReference>
<proteinExistence type="predicted"/>
<keyword evidence="1 5" id="KW-0479">Metal-binding</keyword>
<keyword evidence="3 5" id="KW-0460">Magnesium</keyword>
<evidence type="ECO:0000256" key="6">
    <source>
        <dbReference type="PIRSR" id="PIRSR037599-4"/>
    </source>
</evidence>
<dbReference type="AlphaFoldDB" id="A0A7Y2RDW0"/>
<evidence type="ECO:0000313" key="8">
    <source>
        <dbReference type="EMBL" id="NNH76960.1"/>
    </source>
</evidence>
<comment type="caution">
    <text evidence="8">The sequence shown here is derived from an EMBL/GenBank/DDBJ whole genome shotgun (WGS) entry which is preliminary data.</text>
</comment>
<dbReference type="SUPFAM" id="SSF55811">
    <property type="entry name" value="Nudix"/>
    <property type="match status" value="1"/>
</dbReference>
<feature type="site" description="Critical for catalysis" evidence="4">
    <location>
        <position position="125"/>
    </location>
</feature>
<dbReference type="RefSeq" id="WP_171539971.1">
    <property type="nucleotide sequence ID" value="NZ_JABERL010000010.1"/>
</dbReference>
<evidence type="ECO:0000256" key="3">
    <source>
        <dbReference type="ARBA" id="ARBA00022842"/>
    </source>
</evidence>
<gene>
    <name evidence="8" type="ORF">HLH17_04575</name>
</gene>
<feature type="binding site" evidence="5">
    <location>
        <position position="124"/>
    </location>
    <ligand>
        <name>Mg(2+)</name>
        <dbReference type="ChEBI" id="CHEBI:18420"/>
    </ligand>
</feature>
<dbReference type="PANTHER" id="PTHR43046">
    <property type="entry name" value="GDP-MANNOSE MANNOSYL HYDROLASE"/>
    <property type="match status" value="1"/>
</dbReference>
<dbReference type="Pfam" id="PF00293">
    <property type="entry name" value="NUDIX"/>
    <property type="match status" value="1"/>
</dbReference>
<dbReference type="GO" id="GO:0046872">
    <property type="term" value="F:metal ion binding"/>
    <property type="evidence" value="ECO:0007669"/>
    <property type="project" value="UniProtKB-KW"/>
</dbReference>
<keyword evidence="8" id="KW-0326">Glycosidase</keyword>
<comment type="cofactor">
    <cofactor evidence="5">
        <name>Mg(2+)</name>
        <dbReference type="ChEBI" id="CHEBI:18420"/>
    </cofactor>
    <text evidence="5">Binds 1 Mg(2+) ion per subunit.</text>
</comment>
<sequence length="157" mass="18362">MWLTDETFKSIIQHTPLISIDLIVRNEKGEVLLGKRVNAPAKGYWFVPGGRVRKNETLDNAFVRLVKEELGIASGITRADAKFLGVFEHFYDDCIFCKDISTHYVVIAYEIKINFILNIIKNSQHNSFLWYEENEILKDNIEINRYTLQYLMKNSRD</sequence>
<evidence type="ECO:0000256" key="4">
    <source>
        <dbReference type="PIRSR" id="PIRSR037599-1"/>
    </source>
</evidence>
<evidence type="ECO:0000256" key="1">
    <source>
        <dbReference type="ARBA" id="ARBA00022723"/>
    </source>
</evidence>
<reference evidence="8 9" key="1">
    <citation type="submission" date="2020-04" db="EMBL/GenBank/DDBJ databases">
        <title>Acinetobacter Taxon 24.</title>
        <authorList>
            <person name="Nemec A."/>
            <person name="Radolfova-Krizova L."/>
            <person name="Higgins P.G."/>
            <person name="Spanelova P."/>
        </authorList>
    </citation>
    <scope>NUCLEOTIDE SEQUENCE [LARGE SCALE GENOMIC DNA]</scope>
    <source>
        <strain evidence="8 9">ANC 5380</strain>
    </source>
</reference>